<evidence type="ECO:0000313" key="4">
    <source>
        <dbReference type="Proteomes" id="UP000261284"/>
    </source>
</evidence>
<dbReference type="SUPFAM" id="SSF49785">
    <property type="entry name" value="Galactose-binding domain-like"/>
    <property type="match status" value="1"/>
</dbReference>
<reference evidence="3 4" key="1">
    <citation type="submission" date="2018-08" db="EMBL/GenBank/DDBJ databases">
        <title>Chitinophagaceae sp. K23C18032701, a novel bacterium isolated from forest soil.</title>
        <authorList>
            <person name="Wang C."/>
        </authorList>
    </citation>
    <scope>NUCLEOTIDE SEQUENCE [LARGE SCALE GENOMIC DNA]</scope>
    <source>
        <strain evidence="3 4">K23C18032701</strain>
    </source>
</reference>
<dbReference type="InterPro" id="IPR008979">
    <property type="entry name" value="Galactose-bd-like_sf"/>
</dbReference>
<dbReference type="GO" id="GO:0001681">
    <property type="term" value="F:sialate O-acetylesterase activity"/>
    <property type="evidence" value="ECO:0007669"/>
    <property type="project" value="InterPro"/>
</dbReference>
<keyword evidence="1" id="KW-0378">Hydrolase</keyword>
<comment type="caution">
    <text evidence="3">The sequence shown here is derived from an EMBL/GenBank/DDBJ whole genome shotgun (WGS) entry which is preliminary data.</text>
</comment>
<gene>
    <name evidence="3" type="ORF">DXN05_19470</name>
</gene>
<evidence type="ECO:0000259" key="2">
    <source>
        <dbReference type="Pfam" id="PF03629"/>
    </source>
</evidence>
<accession>A0A3E1NF25</accession>
<dbReference type="InterPro" id="IPR036514">
    <property type="entry name" value="SGNH_hydro_sf"/>
</dbReference>
<sequence length="656" mass="72364">MHYLHKQWVLVLLCCGLLAQTGFAQLRLAGIFSDHVVLQREKPVPVWGWAGAGERITVRLNNRIAVTKADRLGKWRVQLPPLAAGGPYTLSVTGKGTTLQVNDVLIGEVWLCGGQSNMEWKLADVTNAGTELAAAGNDFIRQVKIPDTLSLTPLDDIGALQWTPATTATVADFTAAGYFFAKQLYNQLHVPIGLINDNWGGSQIEGWISKNAMLQSSELRGYAANLPGTWDSIAARLHKGIVQELRKTDAGYVQPPTLSSLLQPGYDYRKWPAMYVPGSWDWKGMPAYRGQGYMRRDLEVTAADCDKPALLSLGTNDSRYVLYINQVKVAAGQDSLVRIQLPAHTFKAGTNTLLLQQGAQVNPAWMGMGIHGEKAQVFISLSSQTLSLADDQWHMMPVFDSAAFFAKLNNNAGTALYNAMIHPLVPYGLRGIIWYQGESNTARAYQYRRVFPLLINSWRQEWKDSFPFLFVQLSSFGTNQSANAGSDWAELREAQLQTLALPGTAMAVTIDIGDSANIHPRNKQDVGRRLAAAAFNKVYHWTVPYSGPLYNAVSFDGDKAVVSFSYAQAGLQAKDKYGYLRGFEIAGADHHFYYARAIIAGGKVIVCSEQVRQPLAVRYGWSNAPVDANLYNADGFPASPFRTDDWPGITEKNLFE</sequence>
<proteinExistence type="predicted"/>
<dbReference type="GO" id="GO:0005975">
    <property type="term" value="P:carbohydrate metabolic process"/>
    <property type="evidence" value="ECO:0007669"/>
    <property type="project" value="TreeGrafter"/>
</dbReference>
<dbReference type="InterPro" id="IPR005181">
    <property type="entry name" value="SASA"/>
</dbReference>
<dbReference type="SUPFAM" id="SSF52266">
    <property type="entry name" value="SGNH hydrolase"/>
    <property type="match status" value="1"/>
</dbReference>
<protein>
    <submittedName>
        <fullName evidence="3">Sialate O-acetylesterase</fullName>
    </submittedName>
</protein>
<dbReference type="OrthoDB" id="9816001at2"/>
<organism evidence="3 4">
    <name type="scientific">Deminuibacter soli</name>
    <dbReference type="NCBI Taxonomy" id="2291815"/>
    <lineage>
        <taxon>Bacteria</taxon>
        <taxon>Pseudomonadati</taxon>
        <taxon>Bacteroidota</taxon>
        <taxon>Chitinophagia</taxon>
        <taxon>Chitinophagales</taxon>
        <taxon>Chitinophagaceae</taxon>
        <taxon>Deminuibacter</taxon>
    </lineage>
</organism>
<dbReference type="PANTHER" id="PTHR22901">
    <property type="entry name" value="SIALATE O-ACETYLESTERASE"/>
    <property type="match status" value="1"/>
</dbReference>
<dbReference type="Pfam" id="PF03629">
    <property type="entry name" value="SASA"/>
    <property type="match status" value="1"/>
</dbReference>
<dbReference type="PANTHER" id="PTHR22901:SF0">
    <property type="entry name" value="SIALATE O-ACETYLESTERASE"/>
    <property type="match status" value="1"/>
</dbReference>
<name>A0A3E1NF25_9BACT</name>
<evidence type="ECO:0000256" key="1">
    <source>
        <dbReference type="ARBA" id="ARBA00022801"/>
    </source>
</evidence>
<keyword evidence="4" id="KW-1185">Reference proteome</keyword>
<dbReference type="RefSeq" id="WP_116848964.1">
    <property type="nucleotide sequence ID" value="NZ_QTJU01000009.1"/>
</dbReference>
<dbReference type="AlphaFoldDB" id="A0A3E1NF25"/>
<dbReference type="Proteomes" id="UP000261284">
    <property type="component" value="Unassembled WGS sequence"/>
</dbReference>
<feature type="domain" description="Sialate O-acetylesterase" evidence="2">
    <location>
        <begin position="413"/>
        <end position="534"/>
    </location>
</feature>
<dbReference type="InterPro" id="IPR039329">
    <property type="entry name" value="SIAE"/>
</dbReference>
<evidence type="ECO:0000313" key="3">
    <source>
        <dbReference type="EMBL" id="RFM26411.1"/>
    </source>
</evidence>
<dbReference type="EMBL" id="QTJU01000009">
    <property type="protein sequence ID" value="RFM26411.1"/>
    <property type="molecule type" value="Genomic_DNA"/>
</dbReference>
<dbReference type="Gene3D" id="3.40.50.1110">
    <property type="entry name" value="SGNH hydrolase"/>
    <property type="match status" value="2"/>
</dbReference>